<protein>
    <submittedName>
        <fullName evidence="2">SFRICE_027939</fullName>
    </submittedName>
</protein>
<accession>A0A2H1WYS5</accession>
<reference evidence="2" key="1">
    <citation type="submission" date="2016-07" db="EMBL/GenBank/DDBJ databases">
        <authorList>
            <person name="Bretaudeau A."/>
        </authorList>
    </citation>
    <scope>NUCLEOTIDE SEQUENCE</scope>
    <source>
        <strain evidence="2">Rice</strain>
        <tissue evidence="2">Whole body</tissue>
    </source>
</reference>
<feature type="transmembrane region" description="Helical" evidence="1">
    <location>
        <begin position="16"/>
        <end position="35"/>
    </location>
</feature>
<keyword evidence="1" id="KW-1133">Transmembrane helix</keyword>
<organism evidence="2">
    <name type="scientific">Spodoptera frugiperda</name>
    <name type="common">Fall armyworm</name>
    <dbReference type="NCBI Taxonomy" id="7108"/>
    <lineage>
        <taxon>Eukaryota</taxon>
        <taxon>Metazoa</taxon>
        <taxon>Ecdysozoa</taxon>
        <taxon>Arthropoda</taxon>
        <taxon>Hexapoda</taxon>
        <taxon>Insecta</taxon>
        <taxon>Pterygota</taxon>
        <taxon>Neoptera</taxon>
        <taxon>Endopterygota</taxon>
        <taxon>Lepidoptera</taxon>
        <taxon>Glossata</taxon>
        <taxon>Ditrysia</taxon>
        <taxon>Noctuoidea</taxon>
        <taxon>Noctuidae</taxon>
        <taxon>Amphipyrinae</taxon>
        <taxon>Spodoptera</taxon>
    </lineage>
</organism>
<keyword evidence="1" id="KW-0472">Membrane</keyword>
<keyword evidence="1" id="KW-0812">Transmembrane</keyword>
<sequence>MTVDEAKEQIFQTSFVVIYFLNIVLSILTYGYPFIKGENHPITSLVLGEAKGSVRFLLNKNHPVSTSTFRAGALVNPLAGKRAEGSPDDKQSPPPMYTRNIRSVVSRRFSMMPWYHSGRAGPFVPKSPDVKHSSPFCGVVVSLWLSWSICAEAWLSYTFFNDDDSVLTTPAVLNCGLPSGFTGALSQGYTKSTNILRHVSPAMLRVVARRGPTLVDMSGNIAQHNSATDMSRAFSSYTYVMGHLFAMRLSEAQLEPPFSIFLIPDSPTTLKFLTPQKAGNALVTPLMFRKSMGGGD</sequence>
<evidence type="ECO:0000313" key="2">
    <source>
        <dbReference type="EMBL" id="SOQ58116.1"/>
    </source>
</evidence>
<name>A0A2H1WYS5_SPOFR</name>
<gene>
    <name evidence="2" type="ORF">SFRICE_027939</name>
</gene>
<evidence type="ECO:0000256" key="1">
    <source>
        <dbReference type="SAM" id="Phobius"/>
    </source>
</evidence>
<proteinExistence type="predicted"/>
<dbReference type="EMBL" id="ODYU01012031">
    <property type="protein sequence ID" value="SOQ58116.1"/>
    <property type="molecule type" value="Genomic_DNA"/>
</dbReference>
<dbReference type="AlphaFoldDB" id="A0A2H1WYS5"/>